<dbReference type="Pfam" id="PF00314">
    <property type="entry name" value="Thaumatin"/>
    <property type="match status" value="1"/>
</dbReference>
<evidence type="ECO:0000313" key="2">
    <source>
        <dbReference type="EMBL" id="CAD5218876.1"/>
    </source>
</evidence>
<dbReference type="SMART" id="SM00205">
    <property type="entry name" value="THN"/>
    <property type="match status" value="1"/>
</dbReference>
<dbReference type="OrthoDB" id="430315at2759"/>
<proteinExistence type="predicted"/>
<dbReference type="Proteomes" id="UP000614601">
    <property type="component" value="Unassembled WGS sequence"/>
</dbReference>
<dbReference type="InterPro" id="IPR037176">
    <property type="entry name" value="Osmotin/thaumatin-like_sf"/>
</dbReference>
<dbReference type="PANTHER" id="PTHR31013:SF2">
    <property type="entry name" value="THAUMATIN-LIKE PROTEIN"/>
    <property type="match status" value="1"/>
</dbReference>
<gene>
    <name evidence="2" type="ORF">BOKJ2_LOCUS8086</name>
</gene>
<name>A0A811KSU2_9BILA</name>
<dbReference type="Gene3D" id="2.60.110.10">
    <property type="entry name" value="Thaumatin"/>
    <property type="match status" value="1"/>
</dbReference>
<dbReference type="PROSITE" id="PS51367">
    <property type="entry name" value="THAUMATIN_2"/>
    <property type="match status" value="1"/>
</dbReference>
<dbReference type="PANTHER" id="PTHR31013">
    <property type="entry name" value="THAUMATIN FAMILY PROTEIN-RELATED"/>
    <property type="match status" value="1"/>
</dbReference>
<dbReference type="AlphaFoldDB" id="A0A811KSU2"/>
<accession>A0A811KSU2</accession>
<evidence type="ECO:0000256" key="1">
    <source>
        <dbReference type="SAM" id="SignalP"/>
    </source>
</evidence>
<feature type="signal peptide" evidence="1">
    <location>
        <begin position="1"/>
        <end position="16"/>
    </location>
</feature>
<dbReference type="EMBL" id="CAJFDH010000004">
    <property type="protein sequence ID" value="CAD5218876.1"/>
    <property type="molecule type" value="Genomic_DNA"/>
</dbReference>
<dbReference type="PRINTS" id="PR00347">
    <property type="entry name" value="THAUMATIN"/>
</dbReference>
<sequence>MKTVAIIALVIVSASASTVIFKNNCKDAFDVVRTENLKLPVVQCHLNPRGECRGQFANNRSMNFKRGWGGKQTLAEFTFDNPKKRDFFDLSVVAGFDVPMSLSGNHYKLKCRHPKCPDAYLFDRDDKKNHDGPTGATYHVTFC</sequence>
<feature type="chain" id="PRO_5035681663" evidence="1">
    <location>
        <begin position="17"/>
        <end position="143"/>
    </location>
</feature>
<dbReference type="EMBL" id="CAJFCW020000004">
    <property type="protein sequence ID" value="CAG9112028.1"/>
    <property type="molecule type" value="Genomic_DNA"/>
</dbReference>
<keyword evidence="1" id="KW-0732">Signal</keyword>
<dbReference type="InterPro" id="IPR001938">
    <property type="entry name" value="Thaumatin"/>
</dbReference>
<organism evidence="2 3">
    <name type="scientific">Bursaphelenchus okinawaensis</name>
    <dbReference type="NCBI Taxonomy" id="465554"/>
    <lineage>
        <taxon>Eukaryota</taxon>
        <taxon>Metazoa</taxon>
        <taxon>Ecdysozoa</taxon>
        <taxon>Nematoda</taxon>
        <taxon>Chromadorea</taxon>
        <taxon>Rhabditida</taxon>
        <taxon>Tylenchina</taxon>
        <taxon>Tylenchomorpha</taxon>
        <taxon>Aphelenchoidea</taxon>
        <taxon>Aphelenchoididae</taxon>
        <taxon>Bursaphelenchus</taxon>
    </lineage>
</organism>
<dbReference type="Proteomes" id="UP000783686">
    <property type="component" value="Unassembled WGS sequence"/>
</dbReference>
<keyword evidence="3" id="KW-1185">Reference proteome</keyword>
<protein>
    <submittedName>
        <fullName evidence="2">Uncharacterized protein</fullName>
    </submittedName>
</protein>
<reference evidence="2" key="1">
    <citation type="submission" date="2020-09" db="EMBL/GenBank/DDBJ databases">
        <authorList>
            <person name="Kikuchi T."/>
        </authorList>
    </citation>
    <scope>NUCLEOTIDE SEQUENCE</scope>
    <source>
        <strain evidence="2">SH1</strain>
    </source>
</reference>
<dbReference type="SUPFAM" id="SSF49870">
    <property type="entry name" value="Osmotin, thaumatin-like protein"/>
    <property type="match status" value="1"/>
</dbReference>
<evidence type="ECO:0000313" key="3">
    <source>
        <dbReference type="Proteomes" id="UP000614601"/>
    </source>
</evidence>
<comment type="caution">
    <text evidence="2">The sequence shown here is derived from an EMBL/GenBank/DDBJ whole genome shotgun (WGS) entry which is preliminary data.</text>
</comment>